<organism evidence="2 3">
    <name type="scientific">Cyclostephanos tholiformis</name>
    <dbReference type="NCBI Taxonomy" id="382380"/>
    <lineage>
        <taxon>Eukaryota</taxon>
        <taxon>Sar</taxon>
        <taxon>Stramenopiles</taxon>
        <taxon>Ochrophyta</taxon>
        <taxon>Bacillariophyta</taxon>
        <taxon>Coscinodiscophyceae</taxon>
        <taxon>Thalassiosirophycidae</taxon>
        <taxon>Stephanodiscales</taxon>
        <taxon>Stephanodiscaceae</taxon>
        <taxon>Cyclostephanos</taxon>
    </lineage>
</organism>
<comment type="caution">
    <text evidence="2">The sequence shown here is derived from an EMBL/GenBank/DDBJ whole genome shotgun (WGS) entry which is preliminary data.</text>
</comment>
<dbReference type="EMBL" id="JALLPB020000547">
    <property type="protein sequence ID" value="KAL3808092.1"/>
    <property type="molecule type" value="Genomic_DNA"/>
</dbReference>
<keyword evidence="1" id="KW-1133">Transmembrane helix</keyword>
<accession>A0ABD3R557</accession>
<reference evidence="2 3" key="1">
    <citation type="submission" date="2024-10" db="EMBL/GenBank/DDBJ databases">
        <title>Updated reference genomes for cyclostephanoid diatoms.</title>
        <authorList>
            <person name="Roberts W.R."/>
            <person name="Alverson A.J."/>
        </authorList>
    </citation>
    <scope>NUCLEOTIDE SEQUENCE [LARGE SCALE GENOMIC DNA]</scope>
    <source>
        <strain evidence="2 3">AJA228-03</strain>
    </source>
</reference>
<keyword evidence="1" id="KW-0472">Membrane</keyword>
<sequence>MFCSSIRINLQRCFGWRLNLVQPTPRESDLLDTAEIKDSTLRSYVVWRRSQMICAILPLLLSMLLSAIKITPDPNLNSFGNLVNNLPFIGNLFILISLIGAIGFPGKCRVWTNWRLSKRIIRFGFIVSFILPIIPAFIPLQLLTNMNARGNESVLMDLAMKESLLETIQKCMVGTSCSYETNEMFNYVVFKLEWACRNFVKYLPALNSFPASLSRGSLSIKGLLPKSSLSSWMLAVAAPFQSLIILASAMLIIQSYSSATLLIGVFLLATGPLLHVFRRGLYVKAPDEQVNKAIDCNQCVCLWFRLLGVALIVTTALMQKDLMSMINVDGISVIRIVLETWGRTLGSAVVFSDILLRMTVTNWSVEKSLRTVDIDAFYQSIERSIWKKIELEDGAEWGTSIPGESA</sequence>
<dbReference type="AlphaFoldDB" id="A0ABD3R557"/>
<name>A0ABD3R557_9STRA</name>
<keyword evidence="3" id="KW-1185">Reference proteome</keyword>
<dbReference type="Proteomes" id="UP001530377">
    <property type="component" value="Unassembled WGS sequence"/>
</dbReference>
<evidence type="ECO:0000256" key="1">
    <source>
        <dbReference type="SAM" id="Phobius"/>
    </source>
</evidence>
<evidence type="ECO:0000313" key="3">
    <source>
        <dbReference type="Proteomes" id="UP001530377"/>
    </source>
</evidence>
<feature type="transmembrane region" description="Helical" evidence="1">
    <location>
        <begin position="88"/>
        <end position="108"/>
    </location>
</feature>
<feature type="transmembrane region" description="Helical" evidence="1">
    <location>
        <begin position="52"/>
        <end position="68"/>
    </location>
</feature>
<gene>
    <name evidence="2" type="ORF">ACHAXA_010804</name>
</gene>
<feature type="transmembrane region" description="Helical" evidence="1">
    <location>
        <begin position="260"/>
        <end position="282"/>
    </location>
</feature>
<proteinExistence type="predicted"/>
<evidence type="ECO:0000313" key="2">
    <source>
        <dbReference type="EMBL" id="KAL3808092.1"/>
    </source>
</evidence>
<keyword evidence="1" id="KW-0812">Transmembrane</keyword>
<feature type="transmembrane region" description="Helical" evidence="1">
    <location>
        <begin position="120"/>
        <end position="138"/>
    </location>
</feature>
<feature type="transmembrane region" description="Helical" evidence="1">
    <location>
        <begin position="232"/>
        <end position="253"/>
    </location>
</feature>
<protein>
    <submittedName>
        <fullName evidence="2">Uncharacterized protein</fullName>
    </submittedName>
</protein>